<dbReference type="RefSeq" id="WP_284273962.1">
    <property type="nucleotide sequence ID" value="NZ_BSOW01000039.1"/>
</dbReference>
<name>A0ABQ6BD89_9BRAD</name>
<keyword evidence="3" id="KW-1185">Reference proteome</keyword>
<evidence type="ECO:0000313" key="3">
    <source>
        <dbReference type="Proteomes" id="UP001156905"/>
    </source>
</evidence>
<dbReference type="EMBL" id="BSOW01000039">
    <property type="protein sequence ID" value="GLR90895.1"/>
    <property type="molecule type" value="Genomic_DNA"/>
</dbReference>
<gene>
    <name evidence="2" type="ORF">GCM10007857_76110</name>
</gene>
<protein>
    <submittedName>
        <fullName evidence="2">Uncharacterized protein</fullName>
    </submittedName>
</protein>
<organism evidence="2 3">
    <name type="scientific">Bradyrhizobium iriomotense</name>
    <dbReference type="NCBI Taxonomy" id="441950"/>
    <lineage>
        <taxon>Bacteria</taxon>
        <taxon>Pseudomonadati</taxon>
        <taxon>Pseudomonadota</taxon>
        <taxon>Alphaproteobacteria</taxon>
        <taxon>Hyphomicrobiales</taxon>
        <taxon>Nitrobacteraceae</taxon>
        <taxon>Bradyrhizobium</taxon>
    </lineage>
</organism>
<reference evidence="3" key="1">
    <citation type="journal article" date="2019" name="Int. J. Syst. Evol. Microbiol.">
        <title>The Global Catalogue of Microorganisms (GCM) 10K type strain sequencing project: providing services to taxonomists for standard genome sequencing and annotation.</title>
        <authorList>
            <consortium name="The Broad Institute Genomics Platform"/>
            <consortium name="The Broad Institute Genome Sequencing Center for Infectious Disease"/>
            <person name="Wu L."/>
            <person name="Ma J."/>
        </authorList>
    </citation>
    <scope>NUCLEOTIDE SEQUENCE [LARGE SCALE GENOMIC DNA]</scope>
    <source>
        <strain evidence="3">NBRC 102520</strain>
    </source>
</reference>
<feature type="region of interest" description="Disordered" evidence="1">
    <location>
        <begin position="27"/>
        <end position="70"/>
    </location>
</feature>
<sequence length="70" mass="7826">MKVITIGKKLVPVEQVAFVEPFDPAANPEFKPEKDYKGADRHAQSGYRAHRAEVAGPRRTRAEQAVAHRT</sequence>
<feature type="compositionally biased region" description="Basic and acidic residues" evidence="1">
    <location>
        <begin position="30"/>
        <end position="43"/>
    </location>
</feature>
<evidence type="ECO:0000313" key="2">
    <source>
        <dbReference type="EMBL" id="GLR90895.1"/>
    </source>
</evidence>
<evidence type="ECO:0000256" key="1">
    <source>
        <dbReference type="SAM" id="MobiDB-lite"/>
    </source>
</evidence>
<accession>A0ABQ6BD89</accession>
<proteinExistence type="predicted"/>
<comment type="caution">
    <text evidence="2">The sequence shown here is derived from an EMBL/GenBank/DDBJ whole genome shotgun (WGS) entry which is preliminary data.</text>
</comment>
<dbReference type="Proteomes" id="UP001156905">
    <property type="component" value="Unassembled WGS sequence"/>
</dbReference>